<dbReference type="InterPro" id="IPR025993">
    <property type="entry name" value="Ceramide_glucosylTrfase"/>
</dbReference>
<dbReference type="InParanoid" id="A0A259TXC6"/>
<protein>
    <recommendedName>
        <fullName evidence="11">Glycosyltransferase 2-like domain-containing protein</fullName>
    </recommendedName>
</protein>
<dbReference type="InterPro" id="IPR029044">
    <property type="entry name" value="Nucleotide-diphossugar_trans"/>
</dbReference>
<evidence type="ECO:0000256" key="10">
    <source>
        <dbReference type="SAM" id="Phobius"/>
    </source>
</evidence>
<feature type="domain" description="Glycosyltransferase 2-like" evidence="11">
    <location>
        <begin position="49"/>
        <end position="100"/>
    </location>
</feature>
<comment type="pathway">
    <text evidence="3">Sphingolipid metabolism.</text>
</comment>
<evidence type="ECO:0000256" key="1">
    <source>
        <dbReference type="ARBA" id="ARBA00004141"/>
    </source>
</evidence>
<feature type="transmembrane region" description="Helical" evidence="10">
    <location>
        <begin position="378"/>
        <end position="406"/>
    </location>
</feature>
<dbReference type="RefSeq" id="WP_094546511.1">
    <property type="nucleotide sequence ID" value="NZ_MQWB01000001.1"/>
</dbReference>
<evidence type="ECO:0000313" key="12">
    <source>
        <dbReference type="EMBL" id="OZC02350.1"/>
    </source>
</evidence>
<comment type="caution">
    <text evidence="12">The sequence shown here is derived from an EMBL/GenBank/DDBJ whole genome shotgun (WGS) entry which is preliminary data.</text>
</comment>
<reference evidence="12 13" key="1">
    <citation type="submission" date="2016-11" db="EMBL/GenBank/DDBJ databases">
        <title>Study of marine rhodopsin-containing bacteria.</title>
        <authorList>
            <person name="Yoshizawa S."/>
            <person name="Kumagai Y."/>
            <person name="Kogure K."/>
        </authorList>
    </citation>
    <scope>NUCLEOTIDE SEQUENCE [LARGE SCALE GENOMIC DNA]</scope>
    <source>
        <strain evidence="12 13">SG-29</strain>
    </source>
</reference>
<evidence type="ECO:0000313" key="13">
    <source>
        <dbReference type="Proteomes" id="UP000216446"/>
    </source>
</evidence>
<keyword evidence="6" id="KW-0808">Transferase</keyword>
<accession>A0A259TXC6</accession>
<dbReference type="Pfam" id="PF13506">
    <property type="entry name" value="Glyco_transf_21"/>
    <property type="match status" value="1"/>
</dbReference>
<gene>
    <name evidence="12" type="ORF">BSZ36_04780</name>
</gene>
<feature type="transmembrane region" description="Helical" evidence="10">
    <location>
        <begin position="330"/>
        <end position="357"/>
    </location>
</feature>
<dbReference type="PANTHER" id="PTHR43630">
    <property type="entry name" value="POLY-BETA-1,6-N-ACETYL-D-GLUCOSAMINE SYNTHASE"/>
    <property type="match status" value="1"/>
</dbReference>
<keyword evidence="13" id="KW-1185">Reference proteome</keyword>
<keyword evidence="8 10" id="KW-1133">Transmembrane helix</keyword>
<name>A0A259TXC6_9BACT</name>
<dbReference type="OrthoDB" id="9805625at2"/>
<evidence type="ECO:0000256" key="8">
    <source>
        <dbReference type="ARBA" id="ARBA00022989"/>
    </source>
</evidence>
<comment type="similarity">
    <text evidence="4">Belongs to the glycosyltransferase 2 family.</text>
</comment>
<evidence type="ECO:0000256" key="4">
    <source>
        <dbReference type="ARBA" id="ARBA00006739"/>
    </source>
</evidence>
<comment type="subcellular location">
    <subcellularLocation>
        <location evidence="1">Membrane</location>
        <topology evidence="1">Multi-pass membrane protein</topology>
    </subcellularLocation>
</comment>
<keyword evidence="7 10" id="KW-0812">Transmembrane</keyword>
<dbReference type="Gene3D" id="3.90.550.10">
    <property type="entry name" value="Spore Coat Polysaccharide Biosynthesis Protein SpsA, Chain A"/>
    <property type="match status" value="1"/>
</dbReference>
<keyword evidence="5" id="KW-0328">Glycosyltransferase</keyword>
<dbReference type="PANTHER" id="PTHR43630:SF1">
    <property type="entry name" value="POLY-BETA-1,6-N-ACETYL-D-GLUCOSAMINE SYNTHASE"/>
    <property type="match status" value="1"/>
</dbReference>
<evidence type="ECO:0000256" key="7">
    <source>
        <dbReference type="ARBA" id="ARBA00022692"/>
    </source>
</evidence>
<dbReference type="GO" id="GO:0016757">
    <property type="term" value="F:glycosyltransferase activity"/>
    <property type="evidence" value="ECO:0007669"/>
    <property type="project" value="UniProtKB-KW"/>
</dbReference>
<comment type="pathway">
    <text evidence="2">Lipid metabolism; sphingolipid metabolism.</text>
</comment>
<dbReference type="SUPFAM" id="SSF53448">
    <property type="entry name" value="Nucleotide-diphospho-sugar transferases"/>
    <property type="match status" value="1"/>
</dbReference>
<dbReference type="GO" id="GO:0016020">
    <property type="term" value="C:membrane"/>
    <property type="evidence" value="ECO:0007669"/>
    <property type="project" value="UniProtKB-SubCell"/>
</dbReference>
<sequence>MTTAFGLLLVGLGVHYAVHLGRSGAAFARAMRASDAEPLAPEAALPVVTVVVAARNEEASIEACVRSILASDYPEDRLEVIVADDDSTDATAAIVRRVQKAVNASVPARGLVLAGDDEPEPLADAPPERLRLLSIPHDPLRIRAHKKRAIETGVGHARGEIVLTTDADCVVPPSWVRAMADGLADQGTALVSGPVRFDGSGGLFGRMQALDFVGMMALGAGGILLGQPHLANGASLGYRRDAFERLGGFDGIDDVTSGDDELLMQKLAYAPAGRDTPTTGVRFVARPDAAVVTQPARTLRQFTAQRLRWASKGAHYPARLQFLIAQVGGFYVMLLVGTLGLPLWPAFGAWLLAGFLLKTAGDLSLLVPATGLLRQRRLLALYPLYALLHIPQTLLAGLGGAMGAGFEWKGRRLDR</sequence>
<dbReference type="Pfam" id="PF00535">
    <property type="entry name" value="Glycos_transf_2"/>
    <property type="match status" value="1"/>
</dbReference>
<evidence type="ECO:0000256" key="3">
    <source>
        <dbReference type="ARBA" id="ARBA00004991"/>
    </source>
</evidence>
<evidence type="ECO:0000256" key="5">
    <source>
        <dbReference type="ARBA" id="ARBA00022676"/>
    </source>
</evidence>
<evidence type="ECO:0000256" key="6">
    <source>
        <dbReference type="ARBA" id="ARBA00022679"/>
    </source>
</evidence>
<evidence type="ECO:0000256" key="2">
    <source>
        <dbReference type="ARBA" id="ARBA00004760"/>
    </source>
</evidence>
<dbReference type="EMBL" id="MQWB01000001">
    <property type="protein sequence ID" value="OZC02350.1"/>
    <property type="molecule type" value="Genomic_DNA"/>
</dbReference>
<proteinExistence type="inferred from homology"/>
<evidence type="ECO:0000256" key="9">
    <source>
        <dbReference type="ARBA" id="ARBA00023136"/>
    </source>
</evidence>
<dbReference type="AlphaFoldDB" id="A0A259TXC6"/>
<evidence type="ECO:0000259" key="11">
    <source>
        <dbReference type="Pfam" id="PF00535"/>
    </source>
</evidence>
<organism evidence="12 13">
    <name type="scientific">Rubricoccus marinus</name>
    <dbReference type="NCBI Taxonomy" id="716817"/>
    <lineage>
        <taxon>Bacteria</taxon>
        <taxon>Pseudomonadati</taxon>
        <taxon>Rhodothermota</taxon>
        <taxon>Rhodothermia</taxon>
        <taxon>Rhodothermales</taxon>
        <taxon>Rubricoccaceae</taxon>
        <taxon>Rubricoccus</taxon>
    </lineage>
</organism>
<dbReference type="InterPro" id="IPR001173">
    <property type="entry name" value="Glyco_trans_2-like"/>
</dbReference>
<dbReference type="Proteomes" id="UP000216446">
    <property type="component" value="Unassembled WGS sequence"/>
</dbReference>
<keyword evidence="9 10" id="KW-0472">Membrane</keyword>